<proteinExistence type="predicted"/>
<sequence>MESGYGDDLQGECLRKPDQKQPKLYGVGDPTATFSSDSFCLSSRGRVIKWFWDSAEEGYRTYHMDEYDEDKNPSLTQNDMLHVEPSLLQYPDWRGHRFLRKEVARFLSFYCKSPAPLKPENKSS</sequence>
<evidence type="ECO:0000313" key="2">
    <source>
        <dbReference type="EMBL" id="EDL79598.1"/>
    </source>
</evidence>
<evidence type="ECO:0000313" key="3">
    <source>
        <dbReference type="Proteomes" id="UP000234681"/>
    </source>
</evidence>
<organism evidence="2 3">
    <name type="scientific">Rattus norvegicus</name>
    <name type="common">Rat</name>
    <dbReference type="NCBI Taxonomy" id="10116"/>
    <lineage>
        <taxon>Eukaryota</taxon>
        <taxon>Metazoa</taxon>
        <taxon>Chordata</taxon>
        <taxon>Craniata</taxon>
        <taxon>Vertebrata</taxon>
        <taxon>Euteleostomi</taxon>
        <taxon>Mammalia</taxon>
        <taxon>Eutheria</taxon>
        <taxon>Euarchontoglires</taxon>
        <taxon>Glires</taxon>
        <taxon>Rodentia</taxon>
        <taxon>Myomorpha</taxon>
        <taxon>Muroidea</taxon>
        <taxon>Muridae</taxon>
        <taxon>Murinae</taxon>
        <taxon>Rattus</taxon>
    </lineage>
</organism>
<protein>
    <submittedName>
        <fullName evidence="2">RCG26985, isoform CRA_c</fullName>
    </submittedName>
</protein>
<name>A6HNJ7_RAT</name>
<reference evidence="3" key="1">
    <citation type="submission" date="2005-09" db="EMBL/GenBank/DDBJ databases">
        <authorList>
            <person name="Mural R.J."/>
            <person name="Li P.W."/>
            <person name="Adams M.D."/>
            <person name="Amanatides P.G."/>
            <person name="Baden-Tillson H."/>
            <person name="Barnstead M."/>
            <person name="Chin S.H."/>
            <person name="Dew I."/>
            <person name="Evans C.A."/>
            <person name="Ferriera S."/>
            <person name="Flanigan M."/>
            <person name="Fosler C."/>
            <person name="Glodek A."/>
            <person name="Gu Z."/>
            <person name="Holt R.A."/>
            <person name="Jennings D."/>
            <person name="Kraft C.L."/>
            <person name="Lu F."/>
            <person name="Nguyen T."/>
            <person name="Nusskern D.R."/>
            <person name="Pfannkoch C.M."/>
            <person name="Sitter C."/>
            <person name="Sutton G.G."/>
            <person name="Venter J.C."/>
            <person name="Wang Z."/>
            <person name="Woodage T."/>
            <person name="Zheng X.H."/>
            <person name="Zhong F."/>
        </authorList>
    </citation>
    <scope>NUCLEOTIDE SEQUENCE [LARGE SCALE GENOMIC DNA]</scope>
    <source>
        <strain>BN</strain>
        <strain evidence="3">Sprague-Dawley</strain>
    </source>
</reference>
<feature type="region of interest" description="Disordered" evidence="1">
    <location>
        <begin position="1"/>
        <end position="27"/>
    </location>
</feature>
<dbReference type="Proteomes" id="UP000234681">
    <property type="component" value="Chromosome 3"/>
</dbReference>
<dbReference type="EMBL" id="CH473949">
    <property type="protein sequence ID" value="EDL79598.1"/>
    <property type="molecule type" value="Genomic_DNA"/>
</dbReference>
<evidence type="ECO:0000256" key="1">
    <source>
        <dbReference type="SAM" id="MobiDB-lite"/>
    </source>
</evidence>
<accession>A6HNJ7</accession>
<dbReference type="AlphaFoldDB" id="A6HNJ7"/>
<gene>
    <name evidence="2" type="ORF">rCG_26985</name>
</gene>